<evidence type="ECO:0000313" key="1">
    <source>
        <dbReference type="EMBL" id="KAF2462735.1"/>
    </source>
</evidence>
<accession>A0ACB6Q7F4</accession>
<keyword evidence="2" id="KW-1185">Reference proteome</keyword>
<proteinExistence type="predicted"/>
<protein>
    <submittedName>
        <fullName evidence="1">Uncharacterized protein</fullName>
    </submittedName>
</protein>
<gene>
    <name evidence="1" type="ORF">BDR25DRAFT_122618</name>
</gene>
<reference evidence="1" key="1">
    <citation type="journal article" date="2020" name="Stud. Mycol.">
        <title>101 Dothideomycetes genomes: a test case for predicting lifestyles and emergence of pathogens.</title>
        <authorList>
            <person name="Haridas S."/>
            <person name="Albert R."/>
            <person name="Binder M."/>
            <person name="Bloem J."/>
            <person name="Labutti K."/>
            <person name="Salamov A."/>
            <person name="Andreopoulos B."/>
            <person name="Baker S."/>
            <person name="Barry K."/>
            <person name="Bills G."/>
            <person name="Bluhm B."/>
            <person name="Cannon C."/>
            <person name="Castanera R."/>
            <person name="Culley D."/>
            <person name="Daum C."/>
            <person name="Ezra D."/>
            <person name="Gonzalez J."/>
            <person name="Henrissat B."/>
            <person name="Kuo A."/>
            <person name="Liang C."/>
            <person name="Lipzen A."/>
            <person name="Lutzoni F."/>
            <person name="Magnuson J."/>
            <person name="Mondo S."/>
            <person name="Nolan M."/>
            <person name="Ohm R."/>
            <person name="Pangilinan J."/>
            <person name="Park H.-J."/>
            <person name="Ramirez L."/>
            <person name="Alfaro M."/>
            <person name="Sun H."/>
            <person name="Tritt A."/>
            <person name="Yoshinaga Y."/>
            <person name="Zwiers L.-H."/>
            <person name="Turgeon B."/>
            <person name="Goodwin S."/>
            <person name="Spatafora J."/>
            <person name="Crous P."/>
            <person name="Grigoriev I."/>
        </authorList>
    </citation>
    <scope>NUCLEOTIDE SEQUENCE</scope>
    <source>
        <strain evidence="1">ATCC 200398</strain>
    </source>
</reference>
<comment type="caution">
    <text evidence="1">The sequence shown here is derived from an EMBL/GenBank/DDBJ whole genome shotgun (WGS) entry which is preliminary data.</text>
</comment>
<sequence>MPNLGSILNAFNPFSSQSEEASDSKIGGPQTNDAAPTRTSRKTDHRSSSPTDVERPHRGRNPSPEVAPVKSTPTKRTGPAAANHGRKRGREISNDERRLLPDYTIPADAVIVPSPPSYFPPSPRMQSSRPSKPGANKSFKPVDTFDVNPFQARRSRQTYGSSRHSAASQGHFEYVGFLNSQTIRGPYSSRHHVHAGEDCASPAKRQKTAYSSHSSQPVVVLDGDDDDVVQIQPPPQPRTSFSSPRMQPSASSRSQRSTDSTQSTKHQQPRSGFQDVNIITNAHRKKRRSGNDFAPTSQSLNSTTQLHSQRGTLASSPIRVDDDHPLSRSKSATRDLLRSFQKRTSQDEDELQIQDPATKSRILGTEPNGSSRINPSTAHRPRSRSDSRITVQDKRLRDTFKRNQPVECISDDELQMSEIQPNVRISKTRGNPHSKSSPTINTSVRKSSAETAERQWPLKHARSYHGEFHGHDLGVRYLLGKRYFAIIQFHQYEEVMAEIGRILPLKIGQCYADDESRIHIGGNTDKDGNTHSWDLEFADRMGFKAFRDSYIAGQIGPEKIINSTSEEMLAMFNKPWPYYDRSNVAAADEGTEINLLRKRTQNGAKMREQRPKRKLLLTEGPHGKLQTANPAHQSRRSRGMDSAKMEKDPIGPASSQLREMRASRRNRAEVVENELVDGVEVEQPLKFSEVHGLGKQWDKPVQYGTGRRRALVEFEDLLRLDETQFLNDSLIDFYMIYLFDQAKVPPNKVYFFNTHFYTALTRPVKGQKGVINYEAVARWTAKEDIFNYDYIAVPINEDTHWYLAIICNIPNISRTPILNDSPQDSPKPPKQGLRQKVEQRNTTESGPVNDPEDVNLFDEERETLNLVDEDVEETDPGENQQPASTNRKTAGQSPVEETARLDKLSITDSIPKGIIGDPGASPKSARKKQRRKSGPPQKKFDPDLPIILVLDSLGHTHPRAVRHLKDYIQQEGKAKRNMEAVIAQNAFNVKEIPLQNNFVDCGVFVLGYLQKFFHDPHDFVRSILSREMSKEDHWPDMHAPRMRNQMREILQGLAKQQSQERKQARQAKKANLQPVKTDPPADNLTKPPVAALRSPIKLESTIKVESHNPPAEQSCAVKVQASPIQPTQQQSPLKQQYRTKFGPQSLSSKQLNLTKSQGSPERHIRKPSPKVVISKSSPSQSARLAKRAHIEIADNQESGADIARSDTLENGAGLQSQSPKRRKIVEGRASPHHLSQKQIPVRELRTSPEVKAQKSTRPSSMAGRYSPKKSAFHIKASPHTRSPRGRGSSHDPIEIEDSQPSITIDEPKKHHAPSLVEDVSKSSSPNQTRKVQPRDQPKTIEFSRSASAGSEESHTNNVVGSQVQPINNPEDETMSFDDALETEFMVYDDSTVPESPIERMESVPYGEWQRGNPLPF</sequence>
<dbReference type="EMBL" id="MU003563">
    <property type="protein sequence ID" value="KAF2462735.1"/>
    <property type="molecule type" value="Genomic_DNA"/>
</dbReference>
<name>A0ACB6Q7F4_9PLEO</name>
<organism evidence="1 2">
    <name type="scientific">Lindgomyces ingoldianus</name>
    <dbReference type="NCBI Taxonomy" id="673940"/>
    <lineage>
        <taxon>Eukaryota</taxon>
        <taxon>Fungi</taxon>
        <taxon>Dikarya</taxon>
        <taxon>Ascomycota</taxon>
        <taxon>Pezizomycotina</taxon>
        <taxon>Dothideomycetes</taxon>
        <taxon>Pleosporomycetidae</taxon>
        <taxon>Pleosporales</taxon>
        <taxon>Lindgomycetaceae</taxon>
        <taxon>Lindgomyces</taxon>
    </lineage>
</organism>
<evidence type="ECO:0000313" key="2">
    <source>
        <dbReference type="Proteomes" id="UP000799755"/>
    </source>
</evidence>
<dbReference type="Proteomes" id="UP000799755">
    <property type="component" value="Unassembled WGS sequence"/>
</dbReference>